<organism evidence="5 6">
    <name type="scientific">Promicromonospora thailandica</name>
    <dbReference type="NCBI Taxonomy" id="765201"/>
    <lineage>
        <taxon>Bacteria</taxon>
        <taxon>Bacillati</taxon>
        <taxon>Actinomycetota</taxon>
        <taxon>Actinomycetes</taxon>
        <taxon>Micrococcales</taxon>
        <taxon>Promicromonosporaceae</taxon>
        <taxon>Promicromonospora</taxon>
    </lineage>
</organism>
<keyword evidence="3" id="KW-1133">Transmembrane helix</keyword>
<dbReference type="InterPro" id="IPR029050">
    <property type="entry name" value="Immunoprotect_excell_Ig-like"/>
</dbReference>
<reference evidence="5" key="1">
    <citation type="submission" date="2022-06" db="EMBL/GenBank/DDBJ databases">
        <title>Genomic Encyclopedia of Archaeal and Bacterial Type Strains, Phase II (KMG-II): from individual species to whole genera.</title>
        <authorList>
            <person name="Goeker M."/>
        </authorList>
    </citation>
    <scope>NUCLEOTIDE SEQUENCE</scope>
    <source>
        <strain evidence="5">DSM 26652</strain>
    </source>
</reference>
<name>A0A9X2JV15_9MICO</name>
<protein>
    <recommendedName>
        <fullName evidence="4">DUF4352 domain-containing protein</fullName>
    </recommendedName>
</protein>
<feature type="transmembrane region" description="Helical" evidence="3">
    <location>
        <begin position="92"/>
        <end position="113"/>
    </location>
</feature>
<dbReference type="AlphaFoldDB" id="A0A9X2JV15"/>
<keyword evidence="1" id="KW-0732">Signal</keyword>
<accession>A0A9X2JV15</accession>
<evidence type="ECO:0000313" key="6">
    <source>
        <dbReference type="Proteomes" id="UP001139493"/>
    </source>
</evidence>
<feature type="domain" description="DUF4352" evidence="4">
    <location>
        <begin position="164"/>
        <end position="286"/>
    </location>
</feature>
<sequence length="292" mass="30245">MTQMSSGGQAPPDGYPNPDPVPVQERPQFQAPPGGYPQPASRGGVRAGWALGLGIAAFVLAWIPVFGALLAAVALLLAILDLVAGNRGSKPVWATVLGGIALLIGVLVTSAIFSVGNDIADATSTTVVEEPSAPSGDQKAESDQAATKEEPTEEPAEEEPAVAGIGDPVRDGKFEFTVTKVEDGVAEIGDEYFGKKAQGQFVLVHLTVENIGDQSQTFFGDNVSASDAEMREFSSDTEAAIYLDESNSFINEINPGNSTAGIVVFDVPKDVKLTALELHDSAFSGGVAVSLG</sequence>
<keyword evidence="3" id="KW-0472">Membrane</keyword>
<proteinExistence type="predicted"/>
<evidence type="ECO:0000313" key="5">
    <source>
        <dbReference type="EMBL" id="MCP2264077.1"/>
    </source>
</evidence>
<evidence type="ECO:0000256" key="3">
    <source>
        <dbReference type="SAM" id="Phobius"/>
    </source>
</evidence>
<feature type="region of interest" description="Disordered" evidence="2">
    <location>
        <begin position="126"/>
        <end position="169"/>
    </location>
</feature>
<gene>
    <name evidence="5" type="ORF">APR03_001413</name>
</gene>
<feature type="compositionally biased region" description="Acidic residues" evidence="2">
    <location>
        <begin position="151"/>
        <end position="160"/>
    </location>
</feature>
<dbReference type="Pfam" id="PF11611">
    <property type="entry name" value="DUF4352"/>
    <property type="match status" value="1"/>
</dbReference>
<dbReference type="EMBL" id="JAMTCS010000004">
    <property type="protein sequence ID" value="MCP2264077.1"/>
    <property type="molecule type" value="Genomic_DNA"/>
</dbReference>
<keyword evidence="6" id="KW-1185">Reference proteome</keyword>
<feature type="transmembrane region" description="Helical" evidence="3">
    <location>
        <begin position="47"/>
        <end position="80"/>
    </location>
</feature>
<keyword evidence="3" id="KW-0812">Transmembrane</keyword>
<evidence type="ECO:0000256" key="2">
    <source>
        <dbReference type="SAM" id="MobiDB-lite"/>
    </source>
</evidence>
<evidence type="ECO:0000259" key="4">
    <source>
        <dbReference type="Pfam" id="PF11611"/>
    </source>
</evidence>
<feature type="compositionally biased region" description="Basic and acidic residues" evidence="2">
    <location>
        <begin position="138"/>
        <end position="150"/>
    </location>
</feature>
<dbReference type="Gene3D" id="2.60.40.1240">
    <property type="match status" value="1"/>
</dbReference>
<comment type="caution">
    <text evidence="5">The sequence shown here is derived from an EMBL/GenBank/DDBJ whole genome shotgun (WGS) entry which is preliminary data.</text>
</comment>
<evidence type="ECO:0000256" key="1">
    <source>
        <dbReference type="ARBA" id="ARBA00022729"/>
    </source>
</evidence>
<dbReference type="InterPro" id="IPR029051">
    <property type="entry name" value="DUF4352"/>
</dbReference>
<feature type="region of interest" description="Disordered" evidence="2">
    <location>
        <begin position="1"/>
        <end position="40"/>
    </location>
</feature>
<dbReference type="Proteomes" id="UP001139493">
    <property type="component" value="Unassembled WGS sequence"/>
</dbReference>